<feature type="signal peptide" evidence="3">
    <location>
        <begin position="1"/>
        <end position="26"/>
    </location>
</feature>
<evidence type="ECO:0000256" key="3">
    <source>
        <dbReference type="SAM" id="SignalP"/>
    </source>
</evidence>
<feature type="region of interest" description="Disordered" evidence="1">
    <location>
        <begin position="107"/>
        <end position="133"/>
    </location>
</feature>
<keyword evidence="5" id="KW-1185">Reference proteome</keyword>
<organism evidence="4 5">
    <name type="scientific">Actinoallomurus iriomotensis</name>
    <dbReference type="NCBI Taxonomy" id="478107"/>
    <lineage>
        <taxon>Bacteria</taxon>
        <taxon>Bacillati</taxon>
        <taxon>Actinomycetota</taxon>
        <taxon>Actinomycetes</taxon>
        <taxon>Streptosporangiales</taxon>
        <taxon>Thermomonosporaceae</taxon>
        <taxon>Actinoallomurus</taxon>
    </lineage>
</organism>
<sequence>MRVKTLTLTTASAAALTIGLASPALALASTADMLGAVHNQTGFGAHHQGVLHNGMHQVALPKGDDDDDEGDDDGGGGDAEIGGIHRTHRTGPRGLCGVGGRIGGMAHGCGEESGDDDDDDEGPGGGDFASEHSSACCAGGAARVRVSRPAAPAAAPRRYVPTGAVRTGFGGTQGANVPLGVAGMSLLLGGAGLLPLARRRLQASARS</sequence>
<proteinExistence type="predicted"/>
<evidence type="ECO:0000256" key="2">
    <source>
        <dbReference type="SAM" id="Phobius"/>
    </source>
</evidence>
<keyword evidence="3" id="KW-0732">Signal</keyword>
<feature type="chain" id="PRO_5040888067" description="Gram-positive cocci surface proteins LPxTG domain-containing protein" evidence="3">
    <location>
        <begin position="27"/>
        <end position="207"/>
    </location>
</feature>
<feature type="compositionally biased region" description="Acidic residues" evidence="1">
    <location>
        <begin position="64"/>
        <end position="75"/>
    </location>
</feature>
<name>A0A9W6S9K2_9ACTN</name>
<dbReference type="AlphaFoldDB" id="A0A9W6S9K2"/>
<dbReference type="Proteomes" id="UP001165074">
    <property type="component" value="Unassembled WGS sequence"/>
</dbReference>
<evidence type="ECO:0000313" key="4">
    <source>
        <dbReference type="EMBL" id="GLY89578.1"/>
    </source>
</evidence>
<evidence type="ECO:0008006" key="6">
    <source>
        <dbReference type="Google" id="ProtNLM"/>
    </source>
</evidence>
<evidence type="ECO:0000256" key="1">
    <source>
        <dbReference type="SAM" id="MobiDB-lite"/>
    </source>
</evidence>
<feature type="transmembrane region" description="Helical" evidence="2">
    <location>
        <begin position="177"/>
        <end position="197"/>
    </location>
</feature>
<keyword evidence="2" id="KW-1133">Transmembrane helix</keyword>
<protein>
    <recommendedName>
        <fullName evidence="6">Gram-positive cocci surface proteins LPxTG domain-containing protein</fullName>
    </recommendedName>
</protein>
<dbReference type="EMBL" id="BSTK01000013">
    <property type="protein sequence ID" value="GLY89578.1"/>
    <property type="molecule type" value="Genomic_DNA"/>
</dbReference>
<accession>A0A9W6S9K2</accession>
<keyword evidence="2" id="KW-0472">Membrane</keyword>
<gene>
    <name evidence="4" type="ORF">Airi02_075070</name>
</gene>
<comment type="caution">
    <text evidence="4">The sequence shown here is derived from an EMBL/GenBank/DDBJ whole genome shotgun (WGS) entry which is preliminary data.</text>
</comment>
<reference evidence="4" key="1">
    <citation type="submission" date="2023-03" db="EMBL/GenBank/DDBJ databases">
        <title>Actinoallomurus iriomotensis NBRC 103684.</title>
        <authorList>
            <person name="Ichikawa N."/>
            <person name="Sato H."/>
            <person name="Tonouchi N."/>
        </authorList>
    </citation>
    <scope>NUCLEOTIDE SEQUENCE</scope>
    <source>
        <strain evidence="4">NBRC 103684</strain>
    </source>
</reference>
<keyword evidence="2" id="KW-0812">Transmembrane</keyword>
<evidence type="ECO:0000313" key="5">
    <source>
        <dbReference type="Proteomes" id="UP001165074"/>
    </source>
</evidence>
<feature type="compositionally biased region" description="Acidic residues" evidence="1">
    <location>
        <begin position="112"/>
        <end position="122"/>
    </location>
</feature>
<feature type="region of interest" description="Disordered" evidence="1">
    <location>
        <begin position="57"/>
        <end position="95"/>
    </location>
</feature>